<dbReference type="PROSITE" id="PS51099">
    <property type="entry name" value="PTS_EIIB_TYPE_2"/>
    <property type="match status" value="1"/>
</dbReference>
<dbReference type="CDD" id="cd05566">
    <property type="entry name" value="PTS_IIB_galactitol"/>
    <property type="match status" value="1"/>
</dbReference>
<dbReference type="EMBL" id="QUMS01000003">
    <property type="protein sequence ID" value="REG06979.1"/>
    <property type="molecule type" value="Genomic_DNA"/>
</dbReference>
<dbReference type="RefSeq" id="WP_116225461.1">
    <property type="nucleotide sequence ID" value="NZ_AP018437.1"/>
</dbReference>
<dbReference type="InterPro" id="IPR003501">
    <property type="entry name" value="PTS_EIIB_2/3"/>
</dbReference>
<dbReference type="SUPFAM" id="SSF52794">
    <property type="entry name" value="PTS system IIB component-like"/>
    <property type="match status" value="1"/>
</dbReference>
<organism evidence="3 4">
    <name type="scientific">Pelolinea submarina</name>
    <dbReference type="NCBI Taxonomy" id="913107"/>
    <lineage>
        <taxon>Bacteria</taxon>
        <taxon>Bacillati</taxon>
        <taxon>Chloroflexota</taxon>
        <taxon>Anaerolineae</taxon>
        <taxon>Anaerolineales</taxon>
        <taxon>Anaerolineaceae</taxon>
        <taxon>Pelolinea</taxon>
    </lineage>
</organism>
<sequence>MKIIYLVCATGIATSTMLRVKIEDFLEQKGIEAELHQYRVAEMFPDRITADVIVATTQIPPEVEEQFKVISGLPLLTGIGEDQVFEELEKVLKE</sequence>
<keyword evidence="1" id="KW-0808">Transferase</keyword>
<proteinExistence type="predicted"/>
<evidence type="ECO:0000259" key="2">
    <source>
        <dbReference type="PROSITE" id="PS51099"/>
    </source>
</evidence>
<dbReference type="GO" id="GO:0008982">
    <property type="term" value="F:protein-N(PI)-phosphohistidine-sugar phosphotransferase activity"/>
    <property type="evidence" value="ECO:0007669"/>
    <property type="project" value="InterPro"/>
</dbReference>
<protein>
    <submittedName>
        <fullName evidence="3">PTS system galactitol-specific IIB component</fullName>
    </submittedName>
</protein>
<dbReference type="InterPro" id="IPR036095">
    <property type="entry name" value="PTS_EIIB-like_sf"/>
</dbReference>
<reference evidence="3 4" key="1">
    <citation type="submission" date="2018-08" db="EMBL/GenBank/DDBJ databases">
        <title>Genomic Encyclopedia of Type Strains, Phase IV (KMG-IV): sequencing the most valuable type-strain genomes for metagenomic binning, comparative biology and taxonomic classification.</title>
        <authorList>
            <person name="Goeker M."/>
        </authorList>
    </citation>
    <scope>NUCLEOTIDE SEQUENCE [LARGE SCALE GENOMIC DNA]</scope>
    <source>
        <strain evidence="3 4">DSM 23923</strain>
    </source>
</reference>
<dbReference type="GO" id="GO:0009401">
    <property type="term" value="P:phosphoenolpyruvate-dependent sugar phosphotransferase system"/>
    <property type="evidence" value="ECO:0007669"/>
    <property type="project" value="InterPro"/>
</dbReference>
<dbReference type="Gene3D" id="3.40.50.2300">
    <property type="match status" value="1"/>
</dbReference>
<evidence type="ECO:0000313" key="4">
    <source>
        <dbReference type="Proteomes" id="UP000256388"/>
    </source>
</evidence>
<dbReference type="InterPro" id="IPR013011">
    <property type="entry name" value="PTS_EIIB_2"/>
</dbReference>
<dbReference type="AlphaFoldDB" id="A0A3E0A7Z3"/>
<evidence type="ECO:0000256" key="1">
    <source>
        <dbReference type="ARBA" id="ARBA00022679"/>
    </source>
</evidence>
<name>A0A3E0A7Z3_9CHLR</name>
<gene>
    <name evidence="3" type="ORF">DFR64_2179</name>
</gene>
<comment type="caution">
    <text evidence="3">The sequence shown here is derived from an EMBL/GenBank/DDBJ whole genome shotgun (WGS) entry which is preliminary data.</text>
</comment>
<feature type="domain" description="PTS EIIB type-2" evidence="2">
    <location>
        <begin position="1"/>
        <end position="94"/>
    </location>
</feature>
<accession>A0A3E0A7Z3</accession>
<evidence type="ECO:0000313" key="3">
    <source>
        <dbReference type="EMBL" id="REG06979.1"/>
    </source>
</evidence>
<dbReference type="Proteomes" id="UP000256388">
    <property type="component" value="Unassembled WGS sequence"/>
</dbReference>
<dbReference type="Pfam" id="PF02302">
    <property type="entry name" value="PTS_IIB"/>
    <property type="match status" value="1"/>
</dbReference>
<keyword evidence="4" id="KW-1185">Reference proteome</keyword>
<dbReference type="OrthoDB" id="6505030at2"/>